<keyword evidence="4 9" id="KW-0997">Cell inner membrane</keyword>
<name>A0A2S9IZL8_9HYPH</name>
<evidence type="ECO:0000256" key="2">
    <source>
        <dbReference type="ARBA" id="ARBA00022448"/>
    </source>
</evidence>
<keyword evidence="5 9" id="KW-0812">Transmembrane</keyword>
<accession>A0A2S9IZL8</accession>
<dbReference type="GO" id="GO:0022857">
    <property type="term" value="F:transmembrane transporter activity"/>
    <property type="evidence" value="ECO:0007669"/>
    <property type="project" value="UniProtKB-UniRule"/>
</dbReference>
<keyword evidence="12" id="KW-1185">Reference proteome</keyword>
<dbReference type="Pfam" id="PF04290">
    <property type="entry name" value="DctQ"/>
    <property type="match status" value="1"/>
</dbReference>
<feature type="transmembrane region" description="Helical" evidence="9">
    <location>
        <begin position="108"/>
        <end position="129"/>
    </location>
</feature>
<reference evidence="11 12" key="1">
    <citation type="submission" date="2018-02" db="EMBL/GenBank/DDBJ databases">
        <title>The draft genome of Phyllobacterium sp. 1N-3.</title>
        <authorList>
            <person name="Liu L."/>
            <person name="Li L."/>
            <person name="Zhang X."/>
            <person name="Wang T."/>
            <person name="Liang L."/>
        </authorList>
    </citation>
    <scope>NUCLEOTIDE SEQUENCE [LARGE SCALE GENOMIC DNA]</scope>
    <source>
        <strain evidence="11 12">1N-3</strain>
    </source>
</reference>
<sequence>MLLLVLDVWVGVVDRYLLHLQLPWPEVLARYLMIWAALLAISCGIARREHIGLSILLDRIPENLRRISLMAMDIVAMALFLYVFWFGIGFALDGSRRQALIFGLSLGPAYAAVPVSAGLAAIQLLLVLFRDLGRQGLVDQAEEAI</sequence>
<dbReference type="EMBL" id="PVBR01000001">
    <property type="protein sequence ID" value="PRD45969.1"/>
    <property type="molecule type" value="Genomic_DNA"/>
</dbReference>
<dbReference type="InterPro" id="IPR055348">
    <property type="entry name" value="DctQ"/>
</dbReference>
<dbReference type="InterPro" id="IPR007387">
    <property type="entry name" value="TRAP_DctQ"/>
</dbReference>
<keyword evidence="7 9" id="KW-0472">Membrane</keyword>
<comment type="subunit">
    <text evidence="9">The complex comprises the extracytoplasmic solute receptor protein and the two transmembrane proteins.</text>
</comment>
<evidence type="ECO:0000256" key="5">
    <source>
        <dbReference type="ARBA" id="ARBA00022692"/>
    </source>
</evidence>
<feature type="transmembrane region" description="Helical" evidence="9">
    <location>
        <begin position="28"/>
        <end position="46"/>
    </location>
</feature>
<comment type="caution">
    <text evidence="11">The sequence shown here is derived from an EMBL/GenBank/DDBJ whole genome shotgun (WGS) entry which is preliminary data.</text>
</comment>
<feature type="domain" description="Tripartite ATP-independent periplasmic transporters DctQ component" evidence="10">
    <location>
        <begin position="8"/>
        <end position="132"/>
    </location>
</feature>
<evidence type="ECO:0000256" key="6">
    <source>
        <dbReference type="ARBA" id="ARBA00022989"/>
    </source>
</evidence>
<keyword evidence="3" id="KW-1003">Cell membrane</keyword>
<evidence type="ECO:0000259" key="10">
    <source>
        <dbReference type="Pfam" id="PF04290"/>
    </source>
</evidence>
<keyword evidence="6 9" id="KW-1133">Transmembrane helix</keyword>
<dbReference type="GO" id="GO:0015740">
    <property type="term" value="P:C4-dicarboxylate transport"/>
    <property type="evidence" value="ECO:0007669"/>
    <property type="project" value="TreeGrafter"/>
</dbReference>
<proteinExistence type="inferred from homology"/>
<feature type="transmembrane region" description="Helical" evidence="9">
    <location>
        <begin position="67"/>
        <end position="88"/>
    </location>
</feature>
<dbReference type="PANTHER" id="PTHR35011">
    <property type="entry name" value="2,3-DIKETO-L-GULONATE TRAP TRANSPORTER SMALL PERMEASE PROTEIN YIAM"/>
    <property type="match status" value="1"/>
</dbReference>
<evidence type="ECO:0000256" key="7">
    <source>
        <dbReference type="ARBA" id="ARBA00023136"/>
    </source>
</evidence>
<dbReference type="GO" id="GO:0005886">
    <property type="term" value="C:plasma membrane"/>
    <property type="evidence" value="ECO:0007669"/>
    <property type="project" value="UniProtKB-SubCell"/>
</dbReference>
<comment type="caution">
    <text evidence="9">Lacks conserved residue(s) required for the propagation of feature annotation.</text>
</comment>
<organism evidence="11 12">
    <name type="scientific">Phyllobacterium phragmitis</name>
    <dbReference type="NCBI Taxonomy" id="2670329"/>
    <lineage>
        <taxon>Bacteria</taxon>
        <taxon>Pseudomonadati</taxon>
        <taxon>Pseudomonadota</taxon>
        <taxon>Alphaproteobacteria</taxon>
        <taxon>Hyphomicrobiales</taxon>
        <taxon>Phyllobacteriaceae</taxon>
        <taxon>Phyllobacterium</taxon>
    </lineage>
</organism>
<evidence type="ECO:0000256" key="1">
    <source>
        <dbReference type="ARBA" id="ARBA00004429"/>
    </source>
</evidence>
<gene>
    <name evidence="11" type="ORF">C5748_00345</name>
</gene>
<evidence type="ECO:0000313" key="12">
    <source>
        <dbReference type="Proteomes" id="UP000239434"/>
    </source>
</evidence>
<evidence type="ECO:0000313" key="11">
    <source>
        <dbReference type="EMBL" id="PRD45969.1"/>
    </source>
</evidence>
<comment type="function">
    <text evidence="9">Part of the tripartite ATP-independent periplasmic (TRAP) transport system.</text>
</comment>
<evidence type="ECO:0000256" key="3">
    <source>
        <dbReference type="ARBA" id="ARBA00022475"/>
    </source>
</evidence>
<keyword evidence="2 9" id="KW-0813">Transport</keyword>
<dbReference type="PANTHER" id="PTHR35011:SF10">
    <property type="entry name" value="TRAP TRANSPORTER SMALL PERMEASE PROTEIN"/>
    <property type="match status" value="1"/>
</dbReference>
<dbReference type="AlphaFoldDB" id="A0A2S9IZL8"/>
<dbReference type="Proteomes" id="UP000239434">
    <property type="component" value="Unassembled WGS sequence"/>
</dbReference>
<evidence type="ECO:0000256" key="4">
    <source>
        <dbReference type="ARBA" id="ARBA00022519"/>
    </source>
</evidence>
<evidence type="ECO:0000256" key="9">
    <source>
        <dbReference type="RuleBase" id="RU369079"/>
    </source>
</evidence>
<comment type="similarity">
    <text evidence="8 9">Belongs to the TRAP transporter small permease family.</text>
</comment>
<protein>
    <recommendedName>
        <fullName evidence="9">TRAP transporter small permease protein</fullName>
    </recommendedName>
</protein>
<evidence type="ECO:0000256" key="8">
    <source>
        <dbReference type="ARBA" id="ARBA00038436"/>
    </source>
</evidence>
<comment type="subcellular location">
    <subcellularLocation>
        <location evidence="1 9">Cell inner membrane</location>
        <topology evidence="1 9">Multi-pass membrane protein</topology>
    </subcellularLocation>
</comment>